<proteinExistence type="predicted"/>
<feature type="compositionally biased region" description="Basic residues" evidence="1">
    <location>
        <begin position="282"/>
        <end position="295"/>
    </location>
</feature>
<gene>
    <name evidence="2" type="ORF">GCM10009727_83200</name>
</gene>
<feature type="region of interest" description="Disordered" evidence="1">
    <location>
        <begin position="282"/>
        <end position="311"/>
    </location>
</feature>
<evidence type="ECO:0000313" key="3">
    <source>
        <dbReference type="Proteomes" id="UP001501020"/>
    </source>
</evidence>
<organism evidence="2 3">
    <name type="scientific">Actinomadura napierensis</name>
    <dbReference type="NCBI Taxonomy" id="267854"/>
    <lineage>
        <taxon>Bacteria</taxon>
        <taxon>Bacillati</taxon>
        <taxon>Actinomycetota</taxon>
        <taxon>Actinomycetes</taxon>
        <taxon>Streptosporangiales</taxon>
        <taxon>Thermomonosporaceae</taxon>
        <taxon>Actinomadura</taxon>
    </lineage>
</organism>
<sequence>MAIVHRDLHRAVVERGRVPPHLRSSAAHWPTYRPVNITPPELRDREGLAASVAAGWAEPATDPAALPDLAERRADALIPLEVDADGRPLNPTGRTGRCGRDLGRWGENAAADAIVVAGTGAARRVLLMDGGSLPGARDLPVVTAALYSATHAGWCHGLARAPANPRGTPHARCPPTPVSTGCADRHRGDHSAHCRSDRRPGHRHRPGRPRLGLLAVLPAVARPELPAGRLQPRRHPVHHRLHDLHVRVDGDGAPADLLHQSAEGQADRRVRLLRHQHLRLRRRPPGAARARRRPKATTNLWPEPRYGTQTATSKDGVETKLKNAVCKGSITLASARSTIARNWTTALAVTGIG</sequence>
<dbReference type="Proteomes" id="UP001501020">
    <property type="component" value="Unassembled WGS sequence"/>
</dbReference>
<protein>
    <submittedName>
        <fullName evidence="2">Uncharacterized protein</fullName>
    </submittedName>
</protein>
<reference evidence="2 3" key="1">
    <citation type="journal article" date="2019" name="Int. J. Syst. Evol. Microbiol.">
        <title>The Global Catalogue of Microorganisms (GCM) 10K type strain sequencing project: providing services to taxonomists for standard genome sequencing and annotation.</title>
        <authorList>
            <consortium name="The Broad Institute Genomics Platform"/>
            <consortium name="The Broad Institute Genome Sequencing Center for Infectious Disease"/>
            <person name="Wu L."/>
            <person name="Ma J."/>
        </authorList>
    </citation>
    <scope>NUCLEOTIDE SEQUENCE [LARGE SCALE GENOMIC DNA]</scope>
    <source>
        <strain evidence="2 3">JCM 13850</strain>
    </source>
</reference>
<dbReference type="Pfam" id="PF25969">
    <property type="entry name" value="NUDT9_N"/>
    <property type="match status" value="1"/>
</dbReference>
<feature type="compositionally biased region" description="Basic and acidic residues" evidence="1">
    <location>
        <begin position="183"/>
        <end position="199"/>
    </location>
</feature>
<accession>A0ABN3AGB5</accession>
<comment type="caution">
    <text evidence="2">The sequence shown here is derived from an EMBL/GenBank/DDBJ whole genome shotgun (WGS) entry which is preliminary data.</text>
</comment>
<feature type="region of interest" description="Disordered" evidence="1">
    <location>
        <begin position="178"/>
        <end position="209"/>
    </location>
</feature>
<evidence type="ECO:0000313" key="2">
    <source>
        <dbReference type="EMBL" id="GAA2165012.1"/>
    </source>
</evidence>
<name>A0ABN3AGB5_9ACTN</name>
<keyword evidence="3" id="KW-1185">Reference proteome</keyword>
<evidence type="ECO:0000256" key="1">
    <source>
        <dbReference type="SAM" id="MobiDB-lite"/>
    </source>
</evidence>
<dbReference type="EMBL" id="BAAAMR010000124">
    <property type="protein sequence ID" value="GAA2165012.1"/>
    <property type="molecule type" value="Genomic_DNA"/>
</dbReference>